<comment type="caution">
    <text evidence="1">The sequence shown here is derived from an EMBL/GenBank/DDBJ whole genome shotgun (WGS) entry which is preliminary data.</text>
</comment>
<proteinExistence type="predicted"/>
<evidence type="ECO:0000313" key="2">
    <source>
        <dbReference type="Proteomes" id="UP000197138"/>
    </source>
</evidence>
<protein>
    <submittedName>
        <fullName evidence="1">Uncharacterized protein</fullName>
    </submittedName>
</protein>
<sequence>MTNIVQSIDVAAAYQSGVQLVLDDLPRLADVVVAGALTGLDQTEKVASHVPNSLDHEALRYFPHV</sequence>
<name>A0A218XEN1_PUNGR</name>
<evidence type="ECO:0000313" key="1">
    <source>
        <dbReference type="EMBL" id="OWM83393.1"/>
    </source>
</evidence>
<dbReference type="EMBL" id="MTKT01001932">
    <property type="protein sequence ID" value="OWM83393.1"/>
    <property type="molecule type" value="Genomic_DNA"/>
</dbReference>
<accession>A0A218XEN1</accession>
<reference evidence="2" key="1">
    <citation type="journal article" date="2017" name="Plant J.">
        <title>The pomegranate (Punica granatum L.) genome and the genomics of punicalagin biosynthesis.</title>
        <authorList>
            <person name="Qin G."/>
            <person name="Xu C."/>
            <person name="Ming R."/>
            <person name="Tang H."/>
            <person name="Guyot R."/>
            <person name="Kramer E.M."/>
            <person name="Hu Y."/>
            <person name="Yi X."/>
            <person name="Qi Y."/>
            <person name="Xu X."/>
            <person name="Gao Z."/>
            <person name="Pan H."/>
            <person name="Jian J."/>
            <person name="Tian Y."/>
            <person name="Yue Z."/>
            <person name="Xu Y."/>
        </authorList>
    </citation>
    <scope>NUCLEOTIDE SEQUENCE [LARGE SCALE GENOMIC DNA]</scope>
    <source>
        <strain evidence="2">cv. Dabenzi</strain>
    </source>
</reference>
<organism evidence="1 2">
    <name type="scientific">Punica granatum</name>
    <name type="common">Pomegranate</name>
    <dbReference type="NCBI Taxonomy" id="22663"/>
    <lineage>
        <taxon>Eukaryota</taxon>
        <taxon>Viridiplantae</taxon>
        <taxon>Streptophyta</taxon>
        <taxon>Embryophyta</taxon>
        <taxon>Tracheophyta</taxon>
        <taxon>Spermatophyta</taxon>
        <taxon>Magnoliopsida</taxon>
        <taxon>eudicotyledons</taxon>
        <taxon>Gunneridae</taxon>
        <taxon>Pentapetalae</taxon>
        <taxon>rosids</taxon>
        <taxon>malvids</taxon>
        <taxon>Myrtales</taxon>
        <taxon>Lythraceae</taxon>
        <taxon>Punica</taxon>
    </lineage>
</organism>
<gene>
    <name evidence="1" type="ORF">CDL15_Pgr012874</name>
</gene>
<dbReference type="Proteomes" id="UP000197138">
    <property type="component" value="Unassembled WGS sequence"/>
</dbReference>
<dbReference type="AlphaFoldDB" id="A0A218XEN1"/>